<dbReference type="Gramene" id="OPUNC07G12090.1">
    <property type="protein sequence ID" value="OPUNC07G12090.1"/>
    <property type="gene ID" value="OPUNC07G12090"/>
</dbReference>
<accession>A0A0E0LKA2</accession>
<evidence type="ECO:0000313" key="3">
    <source>
        <dbReference type="Proteomes" id="UP000026962"/>
    </source>
</evidence>
<feature type="transmembrane region" description="Helical" evidence="1">
    <location>
        <begin position="81"/>
        <end position="102"/>
    </location>
</feature>
<dbReference type="AlphaFoldDB" id="A0A0E0LKA2"/>
<organism evidence="2">
    <name type="scientific">Oryza punctata</name>
    <name type="common">Red rice</name>
    <dbReference type="NCBI Taxonomy" id="4537"/>
    <lineage>
        <taxon>Eukaryota</taxon>
        <taxon>Viridiplantae</taxon>
        <taxon>Streptophyta</taxon>
        <taxon>Embryophyta</taxon>
        <taxon>Tracheophyta</taxon>
        <taxon>Spermatophyta</taxon>
        <taxon>Magnoliopsida</taxon>
        <taxon>Liliopsida</taxon>
        <taxon>Poales</taxon>
        <taxon>Poaceae</taxon>
        <taxon>BOP clade</taxon>
        <taxon>Oryzoideae</taxon>
        <taxon>Oryzeae</taxon>
        <taxon>Oryzinae</taxon>
        <taxon>Oryza</taxon>
    </lineage>
</organism>
<dbReference type="Proteomes" id="UP000026962">
    <property type="component" value="Chromosome 7"/>
</dbReference>
<reference evidence="2" key="1">
    <citation type="submission" date="2015-04" db="UniProtKB">
        <authorList>
            <consortium name="EnsemblPlants"/>
        </authorList>
    </citation>
    <scope>IDENTIFICATION</scope>
</reference>
<dbReference type="HOGENOM" id="CLU_2254542_0_0_1"/>
<evidence type="ECO:0000256" key="1">
    <source>
        <dbReference type="SAM" id="Phobius"/>
    </source>
</evidence>
<evidence type="ECO:0000313" key="2">
    <source>
        <dbReference type="EnsemblPlants" id="OPUNC07G12090.1"/>
    </source>
</evidence>
<keyword evidence="1" id="KW-1133">Transmembrane helix</keyword>
<proteinExistence type="predicted"/>
<dbReference type="EnsemblPlants" id="OPUNC07G12090.1">
    <property type="protein sequence ID" value="OPUNC07G12090.1"/>
    <property type="gene ID" value="OPUNC07G12090"/>
</dbReference>
<keyword evidence="1" id="KW-0472">Membrane</keyword>
<keyword evidence="1" id="KW-0812">Transmembrane</keyword>
<reference evidence="2" key="2">
    <citation type="submission" date="2018-05" db="EMBL/GenBank/DDBJ databases">
        <title>OpunRS2 (Oryza punctata Reference Sequence Version 2).</title>
        <authorList>
            <person name="Zhang J."/>
            <person name="Kudrna D."/>
            <person name="Lee S."/>
            <person name="Talag J."/>
            <person name="Welchert J."/>
            <person name="Wing R.A."/>
        </authorList>
    </citation>
    <scope>NUCLEOTIDE SEQUENCE [LARGE SCALE GENOMIC DNA]</scope>
</reference>
<keyword evidence="3" id="KW-1185">Reference proteome</keyword>
<name>A0A0E0LKA2_ORYPU</name>
<dbReference type="STRING" id="4537.A0A0E0LKA2"/>
<protein>
    <submittedName>
        <fullName evidence="2">Uncharacterized protein</fullName>
    </submittedName>
</protein>
<sequence>MTNEQREERNRKQHGVTQEETIRVQAAKTHIPDDTYIEFDSGLFEPPLIDFVDEDHGETAQIHDMADSVDELHMQFQQSKLLILFTLSLLSMHVHILIRNIFSL</sequence>